<name>A0ABS9L859_9MICC</name>
<organism evidence="1 2">
    <name type="scientific">Arthrobacter hankyongi</name>
    <dbReference type="NCBI Taxonomy" id="2904801"/>
    <lineage>
        <taxon>Bacteria</taxon>
        <taxon>Bacillati</taxon>
        <taxon>Actinomycetota</taxon>
        <taxon>Actinomycetes</taxon>
        <taxon>Micrococcales</taxon>
        <taxon>Micrococcaceae</taxon>
        <taxon>Arthrobacter</taxon>
    </lineage>
</organism>
<accession>A0ABS9L859</accession>
<sequence>MIDPRDKMKSIFGSIARAIDESLQESQRRDAALKALKIDTTHDECHQAIGKLAVAIVELQNKSETK</sequence>
<reference evidence="1" key="1">
    <citation type="submission" date="2022-01" db="EMBL/GenBank/DDBJ databases">
        <authorList>
            <person name="Jo J.-H."/>
            <person name="Im W.-T."/>
        </authorList>
    </citation>
    <scope>NUCLEOTIDE SEQUENCE</scope>
    <source>
        <strain evidence="1">I2-34</strain>
    </source>
</reference>
<dbReference type="Proteomes" id="UP001165368">
    <property type="component" value="Unassembled WGS sequence"/>
</dbReference>
<proteinExistence type="predicted"/>
<evidence type="ECO:0000313" key="1">
    <source>
        <dbReference type="EMBL" id="MCG2622698.1"/>
    </source>
</evidence>
<comment type="caution">
    <text evidence="1">The sequence shown here is derived from an EMBL/GenBank/DDBJ whole genome shotgun (WGS) entry which is preliminary data.</text>
</comment>
<evidence type="ECO:0008006" key="3">
    <source>
        <dbReference type="Google" id="ProtNLM"/>
    </source>
</evidence>
<gene>
    <name evidence="1" type="ORF">LVY72_12370</name>
</gene>
<dbReference type="EMBL" id="JAKLTQ010000008">
    <property type="protein sequence ID" value="MCG2622698.1"/>
    <property type="molecule type" value="Genomic_DNA"/>
</dbReference>
<dbReference type="RefSeq" id="WP_237821259.1">
    <property type="nucleotide sequence ID" value="NZ_JAKLTQ010000008.1"/>
</dbReference>
<keyword evidence="2" id="KW-1185">Reference proteome</keyword>
<evidence type="ECO:0000313" key="2">
    <source>
        <dbReference type="Proteomes" id="UP001165368"/>
    </source>
</evidence>
<protein>
    <recommendedName>
        <fullName evidence="3">Phage protein</fullName>
    </recommendedName>
</protein>